<dbReference type="EMBL" id="NQVE01000025">
    <property type="protein sequence ID" value="RAL53543.1"/>
    <property type="molecule type" value="Genomic_DNA"/>
</dbReference>
<proteinExistence type="predicted"/>
<protein>
    <recommendedName>
        <fullName evidence="1">Reverse transcriptase zinc-binding domain-containing protein</fullName>
    </recommendedName>
</protein>
<dbReference type="PANTHER" id="PTHR31286">
    <property type="entry name" value="GLYCINE-RICH CELL WALL STRUCTURAL PROTEIN 1.8-LIKE"/>
    <property type="match status" value="1"/>
</dbReference>
<dbReference type="Pfam" id="PF13966">
    <property type="entry name" value="zf-RVT"/>
    <property type="match status" value="1"/>
</dbReference>
<keyword evidence="3" id="KW-1185">Reference proteome</keyword>
<gene>
    <name evidence="2" type="ORF">DM860_015580</name>
</gene>
<reference evidence="2 3" key="1">
    <citation type="submission" date="2018-06" db="EMBL/GenBank/DDBJ databases">
        <title>The Genome of Cuscuta australis (Dodder) Provides Insight into the Evolution of Plant Parasitism.</title>
        <authorList>
            <person name="Liu H."/>
        </authorList>
    </citation>
    <scope>NUCLEOTIDE SEQUENCE [LARGE SCALE GENOMIC DNA]</scope>
    <source>
        <strain evidence="3">cv. Yunnan</strain>
        <tissue evidence="2">Vines</tissue>
    </source>
</reference>
<organism evidence="2 3">
    <name type="scientific">Cuscuta australis</name>
    <dbReference type="NCBI Taxonomy" id="267555"/>
    <lineage>
        <taxon>Eukaryota</taxon>
        <taxon>Viridiplantae</taxon>
        <taxon>Streptophyta</taxon>
        <taxon>Embryophyta</taxon>
        <taxon>Tracheophyta</taxon>
        <taxon>Spermatophyta</taxon>
        <taxon>Magnoliopsida</taxon>
        <taxon>eudicotyledons</taxon>
        <taxon>Gunneridae</taxon>
        <taxon>Pentapetalae</taxon>
        <taxon>asterids</taxon>
        <taxon>lamiids</taxon>
        <taxon>Solanales</taxon>
        <taxon>Convolvulaceae</taxon>
        <taxon>Cuscuteae</taxon>
        <taxon>Cuscuta</taxon>
        <taxon>Cuscuta subgen. Grammica</taxon>
        <taxon>Cuscuta sect. Cleistogrammica</taxon>
    </lineage>
</organism>
<accession>A0A328EAF3</accession>
<evidence type="ECO:0000259" key="1">
    <source>
        <dbReference type="Pfam" id="PF13966"/>
    </source>
</evidence>
<dbReference type="Proteomes" id="UP000249390">
    <property type="component" value="Unassembled WGS sequence"/>
</dbReference>
<feature type="domain" description="Reverse transcriptase zinc-binding" evidence="1">
    <location>
        <begin position="201"/>
        <end position="279"/>
    </location>
</feature>
<dbReference type="PANTHER" id="PTHR31286:SF179">
    <property type="entry name" value="RNASE H TYPE-1 DOMAIN-CONTAINING PROTEIN"/>
    <property type="match status" value="1"/>
</dbReference>
<dbReference type="InterPro" id="IPR040256">
    <property type="entry name" value="At4g02000-like"/>
</dbReference>
<dbReference type="AlphaFoldDB" id="A0A328EAF3"/>
<dbReference type="InterPro" id="IPR026960">
    <property type="entry name" value="RVT-Znf"/>
</dbReference>
<evidence type="ECO:0000313" key="3">
    <source>
        <dbReference type="Proteomes" id="UP000249390"/>
    </source>
</evidence>
<name>A0A328EAF3_9ASTE</name>
<comment type="caution">
    <text evidence="2">The sequence shown here is derived from an EMBL/GenBank/DDBJ whole genome shotgun (WGS) entry which is preliminary data.</text>
</comment>
<evidence type="ECO:0000313" key="2">
    <source>
        <dbReference type="EMBL" id="RAL53543.1"/>
    </source>
</evidence>
<sequence>MFLLKDDSTDAEDYKRCFVKRLWSIQGSSMQVFKWSSNFRCDEENPIFPVWLSLEQLPVHLHIPSALLSIANIFERPLMLDSSTSARIRPSVARFCVQLDVSKELPPKIFINNGSIGFWQPIIYEQLPEFCTACRKSGHYTAVCRDKSQNKGLLPKPKDAIGQAVKSDSEKGPSTAGSLVLLYASDGSFVWEPGENGSLSLDSAHNLVRKEGPLLATAFYIWEKLHPPKMNMLLWRISRQNLPFPENLRKLNFHMPSICPFCNRNEASILKTTLSCSAQKPALSGIILDASSMGH</sequence>